<dbReference type="AlphaFoldDB" id="X1J749"/>
<dbReference type="GO" id="GO:0005524">
    <property type="term" value="F:ATP binding"/>
    <property type="evidence" value="ECO:0007669"/>
    <property type="project" value="UniProtKB-KW"/>
</dbReference>
<dbReference type="PROSITE" id="PS51483">
    <property type="entry name" value="B5"/>
    <property type="match status" value="1"/>
</dbReference>
<keyword evidence="3" id="KW-0436">Ligase</keyword>
<dbReference type="Gene3D" id="3.50.40.10">
    <property type="entry name" value="Phenylalanyl-trna Synthetase, Chain B, domain 3"/>
    <property type="match status" value="1"/>
</dbReference>
<evidence type="ECO:0000256" key="5">
    <source>
        <dbReference type="ARBA" id="ARBA00022741"/>
    </source>
</evidence>
<dbReference type="InterPro" id="IPR005146">
    <property type="entry name" value="B3/B4_tRNA-bd"/>
</dbReference>
<dbReference type="GO" id="GO:0006432">
    <property type="term" value="P:phenylalanyl-tRNA aminoacylation"/>
    <property type="evidence" value="ECO:0007669"/>
    <property type="project" value="InterPro"/>
</dbReference>
<comment type="caution">
    <text evidence="11">The sequence shown here is derived from an EMBL/GenBank/DDBJ whole genome shotgun (WGS) entry which is preliminary data.</text>
</comment>
<keyword evidence="5" id="KW-0547">Nucleotide-binding</keyword>
<evidence type="ECO:0000313" key="11">
    <source>
        <dbReference type="EMBL" id="GAH77355.1"/>
    </source>
</evidence>
<dbReference type="InterPro" id="IPR045060">
    <property type="entry name" value="Phe-tRNA-ligase_IIc_bsu"/>
</dbReference>
<organism evidence="11">
    <name type="scientific">marine sediment metagenome</name>
    <dbReference type="NCBI Taxonomy" id="412755"/>
    <lineage>
        <taxon>unclassified sequences</taxon>
        <taxon>metagenomes</taxon>
        <taxon>ecological metagenomes</taxon>
    </lineage>
</organism>
<sequence length="240" mass="26798">MQSSDITLHVDPSVKTVRPYVVTALVKNVTMTDELIASLMDLQEKLHFGLGRNRKKVAIGVHNFEPVLPPFTYKAVEPDAVQFIPLQKTEYMTLREILTRHEKGIDYAHILEGHELYPLIVDKNNNVLSFPPIINGSLTEVTPYTTEIFIDVTGTDPYAINYALNIVTTALAERGSQLYSTTVIDGDHITLTPNLEPHRQSLTVSYVNKILGTNLSSAEIQSCLEKMGYVISLTNKETLV</sequence>
<dbReference type="InterPro" id="IPR020825">
    <property type="entry name" value="Phe-tRNA_synthase-like_B3/B4"/>
</dbReference>
<keyword evidence="4" id="KW-0479">Metal-binding</keyword>
<evidence type="ECO:0000256" key="1">
    <source>
        <dbReference type="ARBA" id="ARBA00007438"/>
    </source>
</evidence>
<keyword evidence="8" id="KW-0648">Protein biosynthesis</keyword>
<evidence type="ECO:0000256" key="2">
    <source>
        <dbReference type="ARBA" id="ARBA00022490"/>
    </source>
</evidence>
<evidence type="ECO:0000256" key="3">
    <source>
        <dbReference type="ARBA" id="ARBA00022598"/>
    </source>
</evidence>
<evidence type="ECO:0000256" key="7">
    <source>
        <dbReference type="ARBA" id="ARBA00022842"/>
    </source>
</evidence>
<gene>
    <name evidence="11" type="ORF">S03H2_60579</name>
</gene>
<dbReference type="GO" id="GO:0003723">
    <property type="term" value="F:RNA binding"/>
    <property type="evidence" value="ECO:0007669"/>
    <property type="project" value="InterPro"/>
</dbReference>
<comment type="similarity">
    <text evidence="1">Belongs to the phenylalanyl-tRNA synthetase beta subunit family. Type 2 subfamily.</text>
</comment>
<feature type="non-terminal residue" evidence="11">
    <location>
        <position position="240"/>
    </location>
</feature>
<proteinExistence type="inferred from homology"/>
<dbReference type="Gene3D" id="3.30.56.10">
    <property type="match status" value="1"/>
</dbReference>
<evidence type="ECO:0000256" key="4">
    <source>
        <dbReference type="ARBA" id="ARBA00022723"/>
    </source>
</evidence>
<feature type="domain" description="B5" evidence="10">
    <location>
        <begin position="195"/>
        <end position="240"/>
    </location>
</feature>
<evidence type="ECO:0000256" key="8">
    <source>
        <dbReference type="ARBA" id="ARBA00022917"/>
    </source>
</evidence>
<dbReference type="SMART" id="SM00873">
    <property type="entry name" value="B3_4"/>
    <property type="match status" value="1"/>
</dbReference>
<dbReference type="PANTHER" id="PTHR10947:SF0">
    <property type="entry name" value="PHENYLALANINE--TRNA LIGASE BETA SUBUNIT"/>
    <property type="match status" value="1"/>
</dbReference>
<dbReference type="PANTHER" id="PTHR10947">
    <property type="entry name" value="PHENYLALANYL-TRNA SYNTHETASE BETA CHAIN AND LEUCINE-RICH REPEAT-CONTAINING PROTEIN 47"/>
    <property type="match status" value="1"/>
</dbReference>
<keyword evidence="6" id="KW-0067">ATP-binding</keyword>
<keyword evidence="7" id="KW-0460">Magnesium</keyword>
<name>X1J749_9ZZZZ</name>
<dbReference type="EMBL" id="BARU01039052">
    <property type="protein sequence ID" value="GAH77355.1"/>
    <property type="molecule type" value="Genomic_DNA"/>
</dbReference>
<keyword evidence="2" id="KW-0963">Cytoplasm</keyword>
<dbReference type="InterPro" id="IPR005147">
    <property type="entry name" value="tRNA_synthase_B5-dom"/>
</dbReference>
<dbReference type="GO" id="GO:0004826">
    <property type="term" value="F:phenylalanine-tRNA ligase activity"/>
    <property type="evidence" value="ECO:0007669"/>
    <property type="project" value="InterPro"/>
</dbReference>
<protein>
    <recommendedName>
        <fullName evidence="10">B5 domain-containing protein</fullName>
    </recommendedName>
</protein>
<accession>X1J749</accession>
<dbReference type="GO" id="GO:0009328">
    <property type="term" value="C:phenylalanine-tRNA ligase complex"/>
    <property type="evidence" value="ECO:0007669"/>
    <property type="project" value="TreeGrafter"/>
</dbReference>
<evidence type="ECO:0000256" key="9">
    <source>
        <dbReference type="ARBA" id="ARBA00023146"/>
    </source>
</evidence>
<dbReference type="GO" id="GO:0000287">
    <property type="term" value="F:magnesium ion binding"/>
    <property type="evidence" value="ECO:0007669"/>
    <property type="project" value="InterPro"/>
</dbReference>
<keyword evidence="9" id="KW-0030">Aminoacyl-tRNA synthetase</keyword>
<dbReference type="FunFam" id="3.50.40.10:FF:000003">
    <property type="entry name" value="Phenylalanine--tRNA ligase beta subunit"/>
    <property type="match status" value="1"/>
</dbReference>
<evidence type="ECO:0000259" key="10">
    <source>
        <dbReference type="PROSITE" id="PS51483"/>
    </source>
</evidence>
<reference evidence="11" key="1">
    <citation type="journal article" date="2014" name="Front. Microbiol.">
        <title>High frequency of phylogenetically diverse reductive dehalogenase-homologous genes in deep subseafloor sedimentary metagenomes.</title>
        <authorList>
            <person name="Kawai M."/>
            <person name="Futagami T."/>
            <person name="Toyoda A."/>
            <person name="Takaki Y."/>
            <person name="Nishi S."/>
            <person name="Hori S."/>
            <person name="Arai W."/>
            <person name="Tsubouchi T."/>
            <person name="Morono Y."/>
            <person name="Uchiyama I."/>
            <person name="Ito T."/>
            <person name="Fujiyama A."/>
            <person name="Inagaki F."/>
            <person name="Takami H."/>
        </authorList>
    </citation>
    <scope>NUCLEOTIDE SEQUENCE</scope>
    <source>
        <strain evidence="11">Expedition CK06-06</strain>
    </source>
</reference>
<evidence type="ECO:0000256" key="6">
    <source>
        <dbReference type="ARBA" id="ARBA00022840"/>
    </source>
</evidence>